<reference evidence="5" key="1">
    <citation type="submission" date="2017-09" db="EMBL/GenBank/DDBJ databases">
        <title>Depth-based differentiation of microbial function through sediment-hosted aquifers and enrichment of novel symbionts in the deep terrestrial subsurface.</title>
        <authorList>
            <person name="Probst A.J."/>
            <person name="Ladd B."/>
            <person name="Jarett J.K."/>
            <person name="Geller-Mcgrath D.E."/>
            <person name="Sieber C.M.K."/>
            <person name="Emerson J.B."/>
            <person name="Anantharaman K."/>
            <person name="Thomas B.C."/>
            <person name="Malmstrom R."/>
            <person name="Stieglmeier M."/>
            <person name="Klingl A."/>
            <person name="Woyke T."/>
            <person name="Ryan C.M."/>
            <person name="Banfield J.F."/>
        </authorList>
    </citation>
    <scope>NUCLEOTIDE SEQUENCE [LARGE SCALE GENOMIC DNA]</scope>
</reference>
<dbReference type="InterPro" id="IPR029057">
    <property type="entry name" value="PRTase-like"/>
</dbReference>
<dbReference type="CDD" id="cd06223">
    <property type="entry name" value="PRTases_typeI"/>
    <property type="match status" value="1"/>
</dbReference>
<sequence length="164" mass="19061">MELSEKIASIKDMVEKEVFVSAKDENIALRSTGDRKTDGWIFDFRRVLTQAPILSLIGDIFWEQHKDKYPFQLGSIEVAGIPLVVGITQRMHEKGVPYVSYFFIRKSRKKDGLMRMIEGRVQENRKIILVDDIMNSGKSFIRQVETLEELGHKVDSVWSILRFR</sequence>
<dbReference type="AlphaFoldDB" id="A0A2H0UJJ5"/>
<comment type="pathway">
    <text evidence="1">Pyrimidine metabolism; UMP biosynthesis via de novo pathway.</text>
</comment>
<dbReference type="GO" id="GO:0004588">
    <property type="term" value="F:orotate phosphoribosyltransferase activity"/>
    <property type="evidence" value="ECO:0007669"/>
    <property type="project" value="TreeGrafter"/>
</dbReference>
<evidence type="ECO:0000313" key="5">
    <source>
        <dbReference type="Proteomes" id="UP000230706"/>
    </source>
</evidence>
<feature type="non-terminal residue" evidence="4">
    <location>
        <position position="164"/>
    </location>
</feature>
<organism evidence="4 5">
    <name type="scientific">Candidatus Kaiserbacteria bacterium CG10_big_fil_rev_8_21_14_0_10_43_70</name>
    <dbReference type="NCBI Taxonomy" id="1974605"/>
    <lineage>
        <taxon>Bacteria</taxon>
        <taxon>Candidatus Kaiseribacteriota</taxon>
    </lineage>
</organism>
<dbReference type="EMBL" id="PFBF01000004">
    <property type="protein sequence ID" value="PIR86569.1"/>
    <property type="molecule type" value="Genomic_DNA"/>
</dbReference>
<evidence type="ECO:0000256" key="2">
    <source>
        <dbReference type="ARBA" id="ARBA00022975"/>
    </source>
</evidence>
<dbReference type="Gene3D" id="3.40.50.2020">
    <property type="match status" value="1"/>
</dbReference>
<gene>
    <name evidence="4" type="ORF">COU13_00375</name>
</gene>
<accession>A0A2H0UJJ5</accession>
<keyword evidence="2" id="KW-0665">Pyrimidine biosynthesis</keyword>
<dbReference type="Pfam" id="PF00156">
    <property type="entry name" value="Pribosyltran"/>
    <property type="match status" value="1"/>
</dbReference>
<dbReference type="GO" id="GO:0019856">
    <property type="term" value="P:pyrimidine nucleobase biosynthetic process"/>
    <property type="evidence" value="ECO:0007669"/>
    <property type="project" value="TreeGrafter"/>
</dbReference>
<proteinExistence type="predicted"/>
<dbReference type="Proteomes" id="UP000230706">
    <property type="component" value="Unassembled WGS sequence"/>
</dbReference>
<dbReference type="InterPro" id="IPR000836">
    <property type="entry name" value="PRTase_dom"/>
</dbReference>
<name>A0A2H0UJJ5_9BACT</name>
<protein>
    <recommendedName>
        <fullName evidence="3">Phosphoribosyltransferase domain-containing protein</fullName>
    </recommendedName>
</protein>
<dbReference type="SUPFAM" id="SSF53271">
    <property type="entry name" value="PRTase-like"/>
    <property type="match status" value="1"/>
</dbReference>
<dbReference type="PANTHER" id="PTHR19278:SF9">
    <property type="entry name" value="URIDINE 5'-MONOPHOSPHATE SYNTHASE"/>
    <property type="match status" value="1"/>
</dbReference>
<evidence type="ECO:0000313" key="4">
    <source>
        <dbReference type="EMBL" id="PIR86569.1"/>
    </source>
</evidence>
<comment type="caution">
    <text evidence="4">The sequence shown here is derived from an EMBL/GenBank/DDBJ whole genome shotgun (WGS) entry which is preliminary data.</text>
</comment>
<evidence type="ECO:0000256" key="1">
    <source>
        <dbReference type="ARBA" id="ARBA00004725"/>
    </source>
</evidence>
<dbReference type="GO" id="GO:0006222">
    <property type="term" value="P:UMP biosynthetic process"/>
    <property type="evidence" value="ECO:0007669"/>
    <property type="project" value="TreeGrafter"/>
</dbReference>
<feature type="domain" description="Phosphoribosyltransferase" evidence="3">
    <location>
        <begin position="52"/>
        <end position="153"/>
    </location>
</feature>
<dbReference type="PANTHER" id="PTHR19278">
    <property type="entry name" value="OROTATE PHOSPHORIBOSYLTRANSFERASE"/>
    <property type="match status" value="1"/>
</dbReference>
<evidence type="ECO:0000259" key="3">
    <source>
        <dbReference type="Pfam" id="PF00156"/>
    </source>
</evidence>